<evidence type="ECO:0000256" key="3">
    <source>
        <dbReference type="SAM" id="MobiDB-lite"/>
    </source>
</evidence>
<sequence length="908" mass="101616">MSGLDRDINMSSDSEGLGDYGPPPHIRARFYRSSTNTARRKSSAASSRRNSMSSHHSSRSARSAHGGPQSTHIAQHLRRASLLESRKARLAEKAAHAEKVRLRAAMAKAAPRVNANSEERALAAQQAREKYLAQVAANCHEEVKRAKRVAEDTREKKAAEHLRLKGEMEERLAEAEKRRIVYQQNLKRSRHNNGLAPVEEKKVMPYVWKPRNDDEAAKVLQRAWRNMQWRKGVSEFHDLGLSLDAVGKASFDEVGILLSQERALTSTARILRMCCLQDNESMSANDKTTVRTFLSGFLILGHPKQVLSNDGVQEQDLVAKAKILIEIFEALISNPSFTSFLPTQLNFFQEAYSSFQSAFSAWKAHDSSILVGTMIAQFVELDAIWQSVKDDTSGEVSGDYREGIQQNQTLILVRLKRLLGHGEAMKLVRDAIKEARRAKSRKKKTKPVKEARPRAALTSTALPQGRENESHNSDTKSLAWAHHAHELRKATTSLPDNRAIMHELAINQEYRIDLAKRADTKESILQAVSEDIREGLSSGLGDIWIVAMAQTVRDKLLGLLQPGASLYTLISDALDPSVIANQVRMGAFSYQQFFSFLNTLLPKLCAPVRDAEVKALAEDPTEDPIERFAKVNYVIDLLSLDNANFTLQIHAPLLLEQAPSYEQNCFTELFGDKPLTNTTEWWRRASRRAREDVSRRAGDNARIPNNRITPNRVYMQGLVDLAVAVTPLQESELPETLELDHDRIVRIKSDVLRMITVEAILLTAKNLLKRDVRSQWKAEAQRMWDLPYDDSQAFLSALPQAMPPSSKTALSGTIERVLQDARARQATHPVMKVLLQKIKSHVLTRLSVASADERIKATTTASEVLASGGLSEIVSQVGSMIDELRKVADVDREAHGKWYDEIAGSTLI</sequence>
<feature type="coiled-coil region" evidence="2">
    <location>
        <begin position="136"/>
        <end position="192"/>
    </location>
</feature>
<comment type="caution">
    <text evidence="4">The sequence shown here is derived from an EMBL/GenBank/DDBJ whole genome shotgun (WGS) entry which is preliminary data.</text>
</comment>
<gene>
    <name evidence="4" type="ORF">HETSPECPRED_004351</name>
</gene>
<feature type="region of interest" description="Disordered" evidence="3">
    <location>
        <begin position="1"/>
        <end position="75"/>
    </location>
</feature>
<name>A0A8H3FAF3_9LECA</name>
<organism evidence="4 5">
    <name type="scientific">Heterodermia speciosa</name>
    <dbReference type="NCBI Taxonomy" id="116794"/>
    <lineage>
        <taxon>Eukaryota</taxon>
        <taxon>Fungi</taxon>
        <taxon>Dikarya</taxon>
        <taxon>Ascomycota</taxon>
        <taxon>Pezizomycotina</taxon>
        <taxon>Lecanoromycetes</taxon>
        <taxon>OSLEUM clade</taxon>
        <taxon>Lecanoromycetidae</taxon>
        <taxon>Caliciales</taxon>
        <taxon>Physciaceae</taxon>
        <taxon>Heterodermia</taxon>
    </lineage>
</organism>
<dbReference type="AlphaFoldDB" id="A0A8H3FAF3"/>
<dbReference type="GO" id="GO:0010737">
    <property type="term" value="P:protein kinase A signaling"/>
    <property type="evidence" value="ECO:0007669"/>
    <property type="project" value="TreeGrafter"/>
</dbReference>
<comment type="similarity">
    <text evidence="1">Belongs to the TCP11 family.</text>
</comment>
<proteinExistence type="inferred from homology"/>
<keyword evidence="2" id="KW-0175">Coiled coil</keyword>
<dbReference type="Pfam" id="PF05794">
    <property type="entry name" value="Tcp11"/>
    <property type="match status" value="1"/>
</dbReference>
<keyword evidence="5" id="KW-1185">Reference proteome</keyword>
<evidence type="ECO:0000256" key="2">
    <source>
        <dbReference type="SAM" id="Coils"/>
    </source>
</evidence>
<dbReference type="EMBL" id="CAJPDS010000026">
    <property type="protein sequence ID" value="CAF9920748.1"/>
    <property type="molecule type" value="Genomic_DNA"/>
</dbReference>
<accession>A0A8H3FAF3</accession>
<dbReference type="Proteomes" id="UP000664521">
    <property type="component" value="Unassembled WGS sequence"/>
</dbReference>
<evidence type="ECO:0008006" key="6">
    <source>
        <dbReference type="Google" id="ProtNLM"/>
    </source>
</evidence>
<dbReference type="PANTHER" id="PTHR12832">
    <property type="entry name" value="TESTIS-SPECIFIC PROTEIN PBS13 T-COMPLEX 11"/>
    <property type="match status" value="1"/>
</dbReference>
<reference evidence="4" key="1">
    <citation type="submission" date="2021-03" db="EMBL/GenBank/DDBJ databases">
        <authorList>
            <person name="Tagirdzhanova G."/>
        </authorList>
    </citation>
    <scope>NUCLEOTIDE SEQUENCE</scope>
</reference>
<dbReference type="PANTHER" id="PTHR12832:SF18">
    <property type="entry name" value="IQ CALMODULIN-BINDING MOTIF DOMAIN PROTEIN (AFU_ORTHOLOGUE AFUA_1G08920)"/>
    <property type="match status" value="1"/>
</dbReference>
<feature type="compositionally biased region" description="Low complexity" evidence="3">
    <location>
        <begin position="32"/>
        <end position="64"/>
    </location>
</feature>
<protein>
    <recommendedName>
        <fullName evidence="6">IQ calmodulin-binding motif domain protein</fullName>
    </recommendedName>
</protein>
<evidence type="ECO:0000256" key="1">
    <source>
        <dbReference type="ARBA" id="ARBA00010954"/>
    </source>
</evidence>
<dbReference type="InterPro" id="IPR008862">
    <property type="entry name" value="Tcp11"/>
</dbReference>
<feature type="region of interest" description="Disordered" evidence="3">
    <location>
        <begin position="435"/>
        <end position="473"/>
    </location>
</feature>
<dbReference type="OrthoDB" id="276323at2759"/>
<evidence type="ECO:0000313" key="5">
    <source>
        <dbReference type="Proteomes" id="UP000664521"/>
    </source>
</evidence>
<evidence type="ECO:0000313" key="4">
    <source>
        <dbReference type="EMBL" id="CAF9920748.1"/>
    </source>
</evidence>